<evidence type="ECO:0000313" key="3">
    <source>
        <dbReference type="Proteomes" id="UP000218644"/>
    </source>
</evidence>
<evidence type="ECO:0000259" key="1">
    <source>
        <dbReference type="Pfam" id="PF13401"/>
    </source>
</evidence>
<dbReference type="InterPro" id="IPR049945">
    <property type="entry name" value="AAA_22"/>
</dbReference>
<organism evidence="2 3">
    <name type="scientific">Vandammella animalimorsus</name>
    <dbReference type="NCBI Taxonomy" id="2029117"/>
    <lineage>
        <taxon>Bacteria</taxon>
        <taxon>Pseudomonadati</taxon>
        <taxon>Pseudomonadota</taxon>
        <taxon>Betaproteobacteria</taxon>
        <taxon>Burkholderiales</taxon>
        <taxon>Comamonadaceae</taxon>
        <taxon>Vandammella</taxon>
    </lineage>
</organism>
<dbReference type="Proteomes" id="UP000218644">
    <property type="component" value="Unassembled WGS sequence"/>
</dbReference>
<dbReference type="PANTHER" id="PTHR35894:SF1">
    <property type="entry name" value="PHOSPHORIBULOKINASE _ URIDINE KINASE FAMILY"/>
    <property type="match status" value="1"/>
</dbReference>
<protein>
    <submittedName>
        <fullName evidence="2">Transposase</fullName>
    </submittedName>
</protein>
<comment type="caution">
    <text evidence="2">The sequence shown here is derived from an EMBL/GenBank/DDBJ whole genome shotgun (WGS) entry which is preliminary data.</text>
</comment>
<proteinExistence type="predicted"/>
<dbReference type="PROSITE" id="PS00675">
    <property type="entry name" value="SIGMA54_INTERACT_1"/>
    <property type="match status" value="1"/>
</dbReference>
<dbReference type="Pfam" id="PF13401">
    <property type="entry name" value="AAA_22"/>
    <property type="match status" value="1"/>
</dbReference>
<gene>
    <name evidence="2" type="ORF">CK623_02805</name>
</gene>
<feature type="domain" description="ORC1/DEAH AAA+ ATPase" evidence="1">
    <location>
        <begin position="156"/>
        <end position="297"/>
    </location>
</feature>
<dbReference type="InterPro" id="IPR052026">
    <property type="entry name" value="ExeA_AAA_ATPase_DNA-bind"/>
</dbReference>
<evidence type="ECO:0000313" key="2">
    <source>
        <dbReference type="EMBL" id="PAT41188.1"/>
    </source>
</evidence>
<dbReference type="SUPFAM" id="SSF52540">
    <property type="entry name" value="P-loop containing nucleoside triphosphate hydrolases"/>
    <property type="match status" value="1"/>
</dbReference>
<dbReference type="EMBL" id="NSJD01000002">
    <property type="protein sequence ID" value="PAT41188.1"/>
    <property type="molecule type" value="Genomic_DNA"/>
</dbReference>
<dbReference type="GO" id="GO:0016887">
    <property type="term" value="F:ATP hydrolysis activity"/>
    <property type="evidence" value="ECO:0007669"/>
    <property type="project" value="InterPro"/>
</dbReference>
<dbReference type="RefSeq" id="WP_095556264.1">
    <property type="nucleotide sequence ID" value="NZ_NSJD01000002.1"/>
</dbReference>
<dbReference type="Gene3D" id="3.40.50.300">
    <property type="entry name" value="P-loop containing nucleotide triphosphate hydrolases"/>
    <property type="match status" value="1"/>
</dbReference>
<dbReference type="InterPro" id="IPR025662">
    <property type="entry name" value="Sigma_54_int_dom_ATP-bd_1"/>
</dbReference>
<accession>A0A2A2ATY4</accession>
<sequence>MLRAKNVMVRLYVRQRELAAHVGVSDATIAQAMNHGVWPRRAGLAETMKVRVEDYLRERGARADELATLWQTAPENEVPLLLRSRAAAEALIPGQQADSDTEDLSMLLTHQTLTPEARRQFRIVRDPFVNELAGMDDVFMSPDISYAYAAMRQTAKHGGMLILAGQSGSGKSVLRKALVDWIHTDREPITVIEPYVINMTGDDQRGKKFNAADIVSAIIRTLDDSAPIRQTMQARMAQMHKMLKDSANMGQKHVVIIEEGHDIAKPTLRSFKRFFEVEDGFKKLLAIIVIGQDELARKWENYDPTIREVQQRGELIKLPPLDNHVEQYLRHKLKRVELDYDAIFERDVADAIRGVLRAHVAEVQGGRRVVAERSICHPLAVNNLVTRALNQAVRIGASKVNGALIAAAAKGD</sequence>
<dbReference type="PANTHER" id="PTHR35894">
    <property type="entry name" value="GENERAL SECRETION PATHWAY PROTEIN A-RELATED"/>
    <property type="match status" value="1"/>
</dbReference>
<dbReference type="InterPro" id="IPR027417">
    <property type="entry name" value="P-loop_NTPase"/>
</dbReference>
<reference evidence="2 3" key="1">
    <citation type="submission" date="2017-08" db="EMBL/GenBank/DDBJ databases">
        <title>WGS of Clinical strains of the CDC Group NO-1 linked to zoonotic infections in humans.</title>
        <authorList>
            <person name="Bernier A.-M."/>
            <person name="Bernard K."/>
        </authorList>
    </citation>
    <scope>NUCLEOTIDE SEQUENCE [LARGE SCALE GENOMIC DNA]</scope>
    <source>
        <strain evidence="2 3">NML79-0751</strain>
    </source>
</reference>
<name>A0A2A2ATY4_9BURK</name>
<dbReference type="AlphaFoldDB" id="A0A2A2ATY4"/>